<proteinExistence type="predicted"/>
<dbReference type="AlphaFoldDB" id="A0A6J6B106"/>
<protein>
    <submittedName>
        <fullName evidence="2">Unannotated protein</fullName>
    </submittedName>
</protein>
<evidence type="ECO:0000256" key="1">
    <source>
        <dbReference type="SAM" id="Phobius"/>
    </source>
</evidence>
<feature type="transmembrane region" description="Helical" evidence="1">
    <location>
        <begin position="130"/>
        <end position="162"/>
    </location>
</feature>
<feature type="transmembrane region" description="Helical" evidence="1">
    <location>
        <begin position="168"/>
        <end position="189"/>
    </location>
</feature>
<keyword evidence="1" id="KW-0472">Membrane</keyword>
<feature type="transmembrane region" description="Helical" evidence="1">
    <location>
        <begin position="201"/>
        <end position="225"/>
    </location>
</feature>
<gene>
    <name evidence="2" type="ORF">UFOPK1353_00419</name>
</gene>
<dbReference type="PANTHER" id="PTHR31272">
    <property type="entry name" value="CYTOCHROME C-TYPE BIOGENESIS PROTEIN HI_1454-RELATED"/>
    <property type="match status" value="1"/>
</dbReference>
<sequence length="281" mass="30609">MIFAIEGNFAYSFILGVLAAVNPCGFVLLPTYLIFFLGTREETELTTSERMRRALVVSSGISIGFLAIFFVIGVISRLFTQWIELNAKYASLAIGIVLVIGGARMLTGWTPKFALPQIGGVQTKTFRATVIYGVAYAVASIGCTIGFLTTAVFGSIALHGFISGVFSILLYGLGMAMLVTALTVSLAFAKTGIVTMIKNRLHIVQRLGAIFVTITGIYLVLYWYAAISEERSTSFVTRIERWQTSVASFLQQQGAYRLAIVLTLIVTVAIVVSRRKTRVLS</sequence>
<feature type="transmembrane region" description="Helical" evidence="1">
    <location>
        <begin position="12"/>
        <end position="35"/>
    </location>
</feature>
<keyword evidence="1" id="KW-1133">Transmembrane helix</keyword>
<accession>A0A6J6B106</accession>
<keyword evidence="1" id="KW-0812">Transmembrane</keyword>
<organism evidence="2">
    <name type="scientific">freshwater metagenome</name>
    <dbReference type="NCBI Taxonomy" id="449393"/>
    <lineage>
        <taxon>unclassified sequences</taxon>
        <taxon>metagenomes</taxon>
        <taxon>ecological metagenomes</taxon>
    </lineage>
</organism>
<feature type="transmembrane region" description="Helical" evidence="1">
    <location>
        <begin position="87"/>
        <end position="109"/>
    </location>
</feature>
<dbReference type="PANTHER" id="PTHR31272:SF4">
    <property type="entry name" value="CYTOCHROME C-TYPE BIOGENESIS PROTEIN HI_1454-RELATED"/>
    <property type="match status" value="1"/>
</dbReference>
<reference evidence="2" key="1">
    <citation type="submission" date="2020-05" db="EMBL/GenBank/DDBJ databases">
        <authorList>
            <person name="Chiriac C."/>
            <person name="Salcher M."/>
            <person name="Ghai R."/>
            <person name="Kavagutti S V."/>
        </authorList>
    </citation>
    <scope>NUCLEOTIDE SEQUENCE</scope>
</reference>
<feature type="transmembrane region" description="Helical" evidence="1">
    <location>
        <begin position="55"/>
        <end position="75"/>
    </location>
</feature>
<dbReference type="InterPro" id="IPR051790">
    <property type="entry name" value="Cytochrome_c-biogenesis_DsbD"/>
</dbReference>
<name>A0A6J6B106_9ZZZZ</name>
<evidence type="ECO:0000313" key="2">
    <source>
        <dbReference type="EMBL" id="CAB4532485.1"/>
    </source>
</evidence>
<feature type="transmembrane region" description="Helical" evidence="1">
    <location>
        <begin position="254"/>
        <end position="272"/>
    </location>
</feature>
<dbReference type="EMBL" id="CAEZSE010000048">
    <property type="protein sequence ID" value="CAB4532485.1"/>
    <property type="molecule type" value="Genomic_DNA"/>
</dbReference>